<proteinExistence type="predicted"/>
<organism evidence="2 3">
    <name type="scientific">Nannocystis pusilla</name>
    <dbReference type="NCBI Taxonomy" id="889268"/>
    <lineage>
        <taxon>Bacteria</taxon>
        <taxon>Pseudomonadati</taxon>
        <taxon>Myxococcota</taxon>
        <taxon>Polyangia</taxon>
        <taxon>Nannocystales</taxon>
        <taxon>Nannocystaceae</taxon>
        <taxon>Nannocystis</taxon>
    </lineage>
</organism>
<accession>A0A9X3EYY9</accession>
<comment type="caution">
    <text evidence="2">The sequence shown here is derived from an EMBL/GenBank/DDBJ whole genome shotgun (WGS) entry which is preliminary data.</text>
</comment>
<sequence>MFHGSARVADVVVAADPRAQLLPLLSFTDPTAAGLGDALAFEVRAEALDGDIFTAPIETVRLPTTGSLSDGNVRLADAQVVLIDAAGAESRAEALASPIYGELGGEFDAYPDSREYGLQNSYYLLRSFYAHTDAFMHGRWDSALPTLGLDSALPAGQFAPRLVVAADPAAPLCGAEAAGACRRPGPGRPPSRRRRCSTRPAPDRTRSSGRCTSRARTSRRRCCRTSSATSSICSPRRA</sequence>
<dbReference type="RefSeq" id="WP_267776170.1">
    <property type="nucleotide sequence ID" value="NZ_JAPNKE010000002.1"/>
</dbReference>
<dbReference type="AlphaFoldDB" id="A0A9X3EYY9"/>
<evidence type="ECO:0000313" key="2">
    <source>
        <dbReference type="EMBL" id="MCY1012676.1"/>
    </source>
</evidence>
<gene>
    <name evidence="2" type="ORF">OV079_45520</name>
</gene>
<dbReference type="EMBL" id="JAPNKE010000002">
    <property type="protein sequence ID" value="MCY1012676.1"/>
    <property type="molecule type" value="Genomic_DNA"/>
</dbReference>
<keyword evidence="3" id="KW-1185">Reference proteome</keyword>
<protein>
    <submittedName>
        <fullName evidence="2">Uncharacterized protein</fullName>
    </submittedName>
</protein>
<dbReference type="Proteomes" id="UP001150924">
    <property type="component" value="Unassembled WGS sequence"/>
</dbReference>
<evidence type="ECO:0000256" key="1">
    <source>
        <dbReference type="SAM" id="MobiDB-lite"/>
    </source>
</evidence>
<name>A0A9X3EYY9_9BACT</name>
<reference evidence="2" key="1">
    <citation type="submission" date="2022-11" db="EMBL/GenBank/DDBJ databases">
        <title>Minimal conservation of predation-associated metabolite biosynthetic gene clusters underscores biosynthetic potential of Myxococcota including descriptions for ten novel species: Archangium lansinium sp. nov., Myxococcus landrumus sp. nov., Nannocystis bai.</title>
        <authorList>
            <person name="Ahearne A."/>
            <person name="Stevens C."/>
            <person name="Phillips K."/>
        </authorList>
    </citation>
    <scope>NUCLEOTIDE SEQUENCE</scope>
    <source>
        <strain evidence="2">Na p29</strain>
    </source>
</reference>
<feature type="compositionally biased region" description="Low complexity" evidence="1">
    <location>
        <begin position="224"/>
        <end position="238"/>
    </location>
</feature>
<feature type="region of interest" description="Disordered" evidence="1">
    <location>
        <begin position="180"/>
        <end position="238"/>
    </location>
</feature>
<evidence type="ECO:0000313" key="3">
    <source>
        <dbReference type="Proteomes" id="UP001150924"/>
    </source>
</evidence>